<dbReference type="PANTHER" id="PTHR11527">
    <property type="entry name" value="HEAT-SHOCK PROTEIN 20 FAMILY MEMBER"/>
    <property type="match status" value="1"/>
</dbReference>
<evidence type="ECO:0000313" key="6">
    <source>
        <dbReference type="EMBL" id="PNU20265.1"/>
    </source>
</evidence>
<dbReference type="CDD" id="cd06464">
    <property type="entry name" value="ACD_sHsps-like"/>
    <property type="match status" value="1"/>
</dbReference>
<evidence type="ECO:0000313" key="7">
    <source>
        <dbReference type="Proteomes" id="UP000236340"/>
    </source>
</evidence>
<reference evidence="6 7" key="1">
    <citation type="journal article" date="2018" name="Genome Announc.">
        <title>Genome Sequence of Geothermobacter sp. HR-1 Iron Reducer from the Loihi Seamount.</title>
        <authorList>
            <person name="Smith H."/>
            <person name="Abuyen K."/>
            <person name="Tremblay J."/>
            <person name="Savalia P."/>
            <person name="Perez-Rodriguez I."/>
            <person name="Emerson D."/>
            <person name="Tully B."/>
            <person name="Amend J."/>
        </authorList>
    </citation>
    <scope>NUCLEOTIDE SEQUENCE [LARGE SCALE GENOMIC DNA]</scope>
    <source>
        <strain evidence="6 7">HR-1</strain>
    </source>
</reference>
<sequence>MTVVMPPGDNANKPDGSGEIQPKEERVMINWNLFREMDQMRREMDEIFNSVGLGSLLEPAFLPGLGARRTPRFNLLEDENNFYLSALLPGVDPKQLEMNVVGNSLTLSGERPEQVADVNATWHRRERGAGKFLRTIELPADVNPNKVSATYKNGVLDVTLPKAEAAKPKQIAIKVA</sequence>
<dbReference type="InterPro" id="IPR007052">
    <property type="entry name" value="CS_dom"/>
</dbReference>
<evidence type="ECO:0000259" key="5">
    <source>
        <dbReference type="PROSITE" id="PS51203"/>
    </source>
</evidence>
<dbReference type="SUPFAM" id="SSF49764">
    <property type="entry name" value="HSP20-like chaperones"/>
    <property type="match status" value="1"/>
</dbReference>
<accession>A0A2K2HAB9</accession>
<organism evidence="6 7">
    <name type="scientific">Geothermobacter hydrogeniphilus</name>
    <dbReference type="NCBI Taxonomy" id="1969733"/>
    <lineage>
        <taxon>Bacteria</taxon>
        <taxon>Pseudomonadati</taxon>
        <taxon>Thermodesulfobacteriota</taxon>
        <taxon>Desulfuromonadia</taxon>
        <taxon>Desulfuromonadales</taxon>
        <taxon>Geothermobacteraceae</taxon>
        <taxon>Geothermobacter</taxon>
    </lineage>
</organism>
<comment type="caution">
    <text evidence="6">The sequence shown here is derived from an EMBL/GenBank/DDBJ whole genome shotgun (WGS) entry which is preliminary data.</text>
</comment>
<evidence type="ECO:0000256" key="1">
    <source>
        <dbReference type="PROSITE-ProRule" id="PRU00285"/>
    </source>
</evidence>
<evidence type="ECO:0000259" key="4">
    <source>
        <dbReference type="PROSITE" id="PS01031"/>
    </source>
</evidence>
<feature type="domain" description="SHSP" evidence="4">
    <location>
        <begin position="64"/>
        <end position="176"/>
    </location>
</feature>
<dbReference type="Proteomes" id="UP000236340">
    <property type="component" value="Unassembled WGS sequence"/>
</dbReference>
<name>A0A2K2HAB9_9BACT</name>
<dbReference type="PROSITE" id="PS51203">
    <property type="entry name" value="CS"/>
    <property type="match status" value="1"/>
</dbReference>
<feature type="region of interest" description="Disordered" evidence="3">
    <location>
        <begin position="1"/>
        <end position="22"/>
    </location>
</feature>
<evidence type="ECO:0000256" key="3">
    <source>
        <dbReference type="SAM" id="MobiDB-lite"/>
    </source>
</evidence>
<dbReference type="EMBL" id="PPFX01000015">
    <property type="protein sequence ID" value="PNU20265.1"/>
    <property type="molecule type" value="Genomic_DNA"/>
</dbReference>
<dbReference type="InterPro" id="IPR002068">
    <property type="entry name" value="A-crystallin/Hsp20_dom"/>
</dbReference>
<dbReference type="InterPro" id="IPR031107">
    <property type="entry name" value="Small_HSP"/>
</dbReference>
<dbReference type="Pfam" id="PF00011">
    <property type="entry name" value="HSP20"/>
    <property type="match status" value="1"/>
</dbReference>
<dbReference type="InterPro" id="IPR008978">
    <property type="entry name" value="HSP20-like_chaperone"/>
</dbReference>
<feature type="domain" description="CS" evidence="5">
    <location>
        <begin position="68"/>
        <end position="176"/>
    </location>
</feature>
<protein>
    <submittedName>
        <fullName evidence="6">Molecular chaperone</fullName>
    </submittedName>
</protein>
<evidence type="ECO:0000256" key="2">
    <source>
        <dbReference type="RuleBase" id="RU003616"/>
    </source>
</evidence>
<gene>
    <name evidence="6" type="ORF">C2E25_08130</name>
</gene>
<proteinExistence type="inferred from homology"/>
<comment type="similarity">
    <text evidence="1 2">Belongs to the small heat shock protein (HSP20) family.</text>
</comment>
<dbReference type="AlphaFoldDB" id="A0A2K2HAB9"/>
<dbReference type="PROSITE" id="PS01031">
    <property type="entry name" value="SHSP"/>
    <property type="match status" value="1"/>
</dbReference>
<dbReference type="Gene3D" id="2.60.40.790">
    <property type="match status" value="1"/>
</dbReference>